<evidence type="ECO:0000313" key="2">
    <source>
        <dbReference type="Proteomes" id="UP001501447"/>
    </source>
</evidence>
<organism evidence="1 2">
    <name type="scientific">Streptomyces axinellae</name>
    <dbReference type="NCBI Taxonomy" id="552788"/>
    <lineage>
        <taxon>Bacteria</taxon>
        <taxon>Bacillati</taxon>
        <taxon>Actinomycetota</taxon>
        <taxon>Actinomycetes</taxon>
        <taxon>Kitasatosporales</taxon>
        <taxon>Streptomycetaceae</taxon>
        <taxon>Streptomyces</taxon>
    </lineage>
</organism>
<dbReference type="RefSeq" id="WP_344570155.1">
    <property type="nucleotide sequence ID" value="NZ_BAAARJ010000024.1"/>
</dbReference>
<dbReference type="EMBL" id="BAAARJ010000024">
    <property type="protein sequence ID" value="GAA2635211.1"/>
    <property type="molecule type" value="Genomic_DNA"/>
</dbReference>
<name>A0ABN3QUA8_9ACTN</name>
<comment type="caution">
    <text evidence="1">The sequence shown here is derived from an EMBL/GenBank/DDBJ whole genome shotgun (WGS) entry which is preliminary data.</text>
</comment>
<dbReference type="Proteomes" id="UP001501447">
    <property type="component" value="Unassembled WGS sequence"/>
</dbReference>
<evidence type="ECO:0000313" key="1">
    <source>
        <dbReference type="EMBL" id="GAA2635211.1"/>
    </source>
</evidence>
<accession>A0ABN3QUA8</accession>
<sequence length="77" mass="8338">MATCDVCGNDYDLSFEVRTVGGSHTFDSLECAAQKLAPICDHCQCRILGHGLQSDGQFFCCAHCARESGKPKLADRV</sequence>
<reference evidence="1 2" key="1">
    <citation type="journal article" date="2019" name="Int. J. Syst. Evol. Microbiol.">
        <title>The Global Catalogue of Microorganisms (GCM) 10K type strain sequencing project: providing services to taxonomists for standard genome sequencing and annotation.</title>
        <authorList>
            <consortium name="The Broad Institute Genomics Platform"/>
            <consortium name="The Broad Institute Genome Sequencing Center for Infectious Disease"/>
            <person name="Wu L."/>
            <person name="Ma J."/>
        </authorList>
    </citation>
    <scope>NUCLEOTIDE SEQUENCE [LARGE SCALE GENOMIC DNA]</scope>
    <source>
        <strain evidence="1 2">JCM 16373</strain>
    </source>
</reference>
<proteinExistence type="predicted"/>
<gene>
    <name evidence="1" type="ORF">GCM10009863_59510</name>
</gene>
<keyword evidence="2" id="KW-1185">Reference proteome</keyword>
<evidence type="ECO:0008006" key="3">
    <source>
        <dbReference type="Google" id="ProtNLM"/>
    </source>
</evidence>
<protein>
    <recommendedName>
        <fullName evidence="3">Prokaryotic metallothionein</fullName>
    </recommendedName>
</protein>